<dbReference type="PANTHER" id="PTHR42663:SF6">
    <property type="entry name" value="HYDROLASE C777.06C-RELATED"/>
    <property type="match status" value="1"/>
</dbReference>
<keyword evidence="2" id="KW-0808">Transferase</keyword>
<gene>
    <name evidence="2" type="ORF">Tasa_034_023</name>
</gene>
<dbReference type="InterPro" id="IPR001279">
    <property type="entry name" value="Metallo-B-lactamas"/>
</dbReference>
<dbReference type="SMART" id="SM00849">
    <property type="entry name" value="Lactamase_B"/>
    <property type="match status" value="1"/>
</dbReference>
<evidence type="ECO:0000259" key="1">
    <source>
        <dbReference type="SMART" id="SM00849"/>
    </source>
</evidence>
<dbReference type="Proteomes" id="UP000032679">
    <property type="component" value="Unassembled WGS sequence"/>
</dbReference>
<dbReference type="OrthoDB" id="9781189at2"/>
<dbReference type="InterPro" id="IPR036866">
    <property type="entry name" value="RibonucZ/Hydroxyglut_hydro"/>
</dbReference>
<dbReference type="SUPFAM" id="SSF56281">
    <property type="entry name" value="Metallo-hydrolase/oxidoreductase"/>
    <property type="match status" value="1"/>
</dbReference>
<sequence length="261" mass="29024">MKITVLGCGGSSGVPMIGGADGHGYWGTCDPHEPRNRRTRSSILMTGDHGALLIDSGPDLRAQLLNCGIGRFDAVLYTHPHADHVAGLDELRSINRALGAALPLYATENTLGELRARFAYAFTPWKPPEFFRPVFTPHVIEPEERLRVAGMDLHLVPQVHGRIPTLGVRCGRFAYSTDVNLLHDDALASLEGLDTWMVDCFQNAPHSAHAWLDRVLHWRSILKPRRMILTHMGTDMDYRTLCDTLPQGVEPAWDGMEFDVI</sequence>
<evidence type="ECO:0000313" key="3">
    <source>
        <dbReference type="Proteomes" id="UP000032679"/>
    </source>
</evidence>
<dbReference type="AlphaFoldDB" id="A0A0D6MMP3"/>
<comment type="caution">
    <text evidence="2">The sequence shown here is derived from an EMBL/GenBank/DDBJ whole genome shotgun (WGS) entry which is preliminary data.</text>
</comment>
<dbReference type="EMBL" id="BALE01000034">
    <property type="protein sequence ID" value="GAN54939.1"/>
    <property type="molecule type" value="Genomic_DNA"/>
</dbReference>
<dbReference type="PANTHER" id="PTHR42663">
    <property type="entry name" value="HYDROLASE C777.06C-RELATED-RELATED"/>
    <property type="match status" value="1"/>
</dbReference>
<reference evidence="2 3" key="1">
    <citation type="submission" date="2012-10" db="EMBL/GenBank/DDBJ databases">
        <title>Genome sequencing of Tanticharoenia sakaeratensis NBRC 103193.</title>
        <authorList>
            <person name="Azuma Y."/>
            <person name="Hadano H."/>
            <person name="Hirakawa H."/>
            <person name="Matsushita K."/>
        </authorList>
    </citation>
    <scope>NUCLEOTIDE SEQUENCE [LARGE SCALE GENOMIC DNA]</scope>
    <source>
        <strain evidence="2 3">NBRC 103193</strain>
    </source>
</reference>
<evidence type="ECO:0000313" key="2">
    <source>
        <dbReference type="EMBL" id="GAN54939.1"/>
    </source>
</evidence>
<dbReference type="RefSeq" id="WP_048849674.1">
    <property type="nucleotide sequence ID" value="NZ_BALE01000034.1"/>
</dbReference>
<protein>
    <submittedName>
        <fullName evidence="2">Octanoyltransferase</fullName>
    </submittedName>
</protein>
<dbReference type="GO" id="GO:0016740">
    <property type="term" value="F:transferase activity"/>
    <property type="evidence" value="ECO:0007669"/>
    <property type="project" value="UniProtKB-KW"/>
</dbReference>
<accession>A0A0D6MMP3</accession>
<dbReference type="STRING" id="1231623.Tasa_034_023"/>
<proteinExistence type="predicted"/>
<feature type="domain" description="Metallo-beta-lactamase" evidence="1">
    <location>
        <begin position="39"/>
        <end position="231"/>
    </location>
</feature>
<dbReference type="CDD" id="cd16279">
    <property type="entry name" value="metallo-hydrolase-like_MBL-fold"/>
    <property type="match status" value="1"/>
</dbReference>
<dbReference type="Gene3D" id="3.60.15.10">
    <property type="entry name" value="Ribonuclease Z/Hydroxyacylglutathione hydrolase-like"/>
    <property type="match status" value="1"/>
</dbReference>
<keyword evidence="3" id="KW-1185">Reference proteome</keyword>
<name>A0A0D6MMP3_9PROT</name>
<dbReference type="Pfam" id="PF12706">
    <property type="entry name" value="Lactamase_B_2"/>
    <property type="match status" value="1"/>
</dbReference>
<organism evidence="2 3">
    <name type="scientific">Tanticharoenia sakaeratensis NBRC 103193</name>
    <dbReference type="NCBI Taxonomy" id="1231623"/>
    <lineage>
        <taxon>Bacteria</taxon>
        <taxon>Pseudomonadati</taxon>
        <taxon>Pseudomonadota</taxon>
        <taxon>Alphaproteobacteria</taxon>
        <taxon>Acetobacterales</taxon>
        <taxon>Acetobacteraceae</taxon>
        <taxon>Tanticharoenia</taxon>
    </lineage>
</organism>